<evidence type="ECO:0000313" key="3">
    <source>
        <dbReference type="WBParaSite" id="PSAMB.scaffold10846size3791.g33664.t1"/>
    </source>
</evidence>
<reference evidence="3" key="1">
    <citation type="submission" date="2022-11" db="UniProtKB">
        <authorList>
            <consortium name="WormBaseParasite"/>
        </authorList>
    </citation>
    <scope>IDENTIFICATION</scope>
</reference>
<proteinExistence type="predicted"/>
<name>A0A914UKV6_9BILA</name>
<accession>A0A914UKV6</accession>
<evidence type="ECO:0000313" key="2">
    <source>
        <dbReference type="Proteomes" id="UP000887566"/>
    </source>
</evidence>
<keyword evidence="1" id="KW-0812">Transmembrane</keyword>
<evidence type="ECO:0000256" key="1">
    <source>
        <dbReference type="SAM" id="Phobius"/>
    </source>
</evidence>
<dbReference type="AlphaFoldDB" id="A0A914UKV6"/>
<keyword evidence="1" id="KW-0472">Membrane</keyword>
<feature type="transmembrane region" description="Helical" evidence="1">
    <location>
        <begin position="112"/>
        <end position="134"/>
    </location>
</feature>
<protein>
    <submittedName>
        <fullName evidence="3">Uncharacterized protein</fullName>
    </submittedName>
</protein>
<dbReference type="Proteomes" id="UP000887566">
    <property type="component" value="Unplaced"/>
</dbReference>
<dbReference type="WBParaSite" id="PSAMB.scaffold10846size3791.g33664.t1">
    <property type="protein sequence ID" value="PSAMB.scaffold10846size3791.g33664.t1"/>
    <property type="gene ID" value="PSAMB.scaffold10846size3791.g33664"/>
</dbReference>
<organism evidence="2 3">
    <name type="scientific">Plectus sambesii</name>
    <dbReference type="NCBI Taxonomy" id="2011161"/>
    <lineage>
        <taxon>Eukaryota</taxon>
        <taxon>Metazoa</taxon>
        <taxon>Ecdysozoa</taxon>
        <taxon>Nematoda</taxon>
        <taxon>Chromadorea</taxon>
        <taxon>Plectida</taxon>
        <taxon>Plectina</taxon>
        <taxon>Plectoidea</taxon>
        <taxon>Plectidae</taxon>
        <taxon>Plectus</taxon>
    </lineage>
</organism>
<keyword evidence="2" id="KW-1185">Reference proteome</keyword>
<keyword evidence="1" id="KW-1133">Transmembrane helix</keyword>
<sequence length="135" mass="14887">MANNQLRNPAIRRVISLSTVDNVGPRRHRASTGQFNAIHIGSVEGLNDHGGSVISIPVNSMKKSNSLLIQLEPTNYDHDDDQYVSSFRCSWMPCCMDHPEATTFGHHVSICMVALVAFATFFCVTLILVLVFLLG</sequence>